<protein>
    <submittedName>
        <fullName evidence="1">Uncharacterized protein</fullName>
    </submittedName>
</protein>
<dbReference type="Proteomes" id="UP000009296">
    <property type="component" value="Chromosome"/>
</dbReference>
<dbReference type="EMBL" id="CP002792">
    <property type="protein sequence ID" value="AEH06304.1"/>
    <property type="molecule type" value="Genomic_DNA"/>
</dbReference>
<dbReference type="GeneID" id="10772432"/>
<dbReference type="HOGENOM" id="CLU_2021549_0_0_2"/>
<organism evidence="1 2">
    <name type="scientific">Methanothermococcus okinawensis (strain DSM 14208 / JCM 11175 / IH1)</name>
    <dbReference type="NCBI Taxonomy" id="647113"/>
    <lineage>
        <taxon>Archaea</taxon>
        <taxon>Methanobacteriati</taxon>
        <taxon>Methanobacteriota</taxon>
        <taxon>Methanomada group</taxon>
        <taxon>Methanococci</taxon>
        <taxon>Methanococcales</taxon>
        <taxon>Methanococcaceae</taxon>
        <taxon>Methanothermococcus</taxon>
    </lineage>
</organism>
<dbReference type="RefSeq" id="WP_013866490.1">
    <property type="nucleotide sequence ID" value="NC_015636.1"/>
</dbReference>
<keyword evidence="2" id="KW-1185">Reference proteome</keyword>
<dbReference type="STRING" id="647113.Metok_0314"/>
<evidence type="ECO:0000313" key="2">
    <source>
        <dbReference type="Proteomes" id="UP000009296"/>
    </source>
</evidence>
<dbReference type="KEGG" id="mok:Metok_0314"/>
<proteinExistence type="predicted"/>
<dbReference type="eggNOG" id="arCOG13195">
    <property type="taxonomic scope" value="Archaea"/>
</dbReference>
<evidence type="ECO:0000313" key="1">
    <source>
        <dbReference type="EMBL" id="AEH06304.1"/>
    </source>
</evidence>
<reference evidence="1" key="1">
    <citation type="submission" date="2011-05" db="EMBL/GenBank/DDBJ databases">
        <title>Complete sequence of chromosome of Methanothermococcus okinawensis IH1.</title>
        <authorList>
            <consortium name="US DOE Joint Genome Institute"/>
            <person name="Lucas S."/>
            <person name="Han J."/>
            <person name="Lapidus A."/>
            <person name="Cheng J.-F."/>
            <person name="Goodwin L."/>
            <person name="Pitluck S."/>
            <person name="Peters L."/>
            <person name="Mikhailova N."/>
            <person name="Held B."/>
            <person name="Han C."/>
            <person name="Tapia R."/>
            <person name="Land M."/>
            <person name="Hauser L."/>
            <person name="Kyrpides N."/>
            <person name="Ivanova N."/>
            <person name="Pagani I."/>
            <person name="Sieprawska-Lupa M."/>
            <person name="Takai K."/>
            <person name="Miyazaki J."/>
            <person name="Whitman W."/>
            <person name="Woyke T."/>
        </authorList>
    </citation>
    <scope>NUCLEOTIDE SEQUENCE [LARGE SCALE GENOMIC DNA]</scope>
    <source>
        <strain evidence="1">IH1</strain>
    </source>
</reference>
<gene>
    <name evidence="1" type="ordered locus">Metok_0314</name>
</gene>
<name>F8AKA4_METOI</name>
<accession>F8AKA4</accession>
<dbReference type="AlphaFoldDB" id="F8AKA4"/>
<dbReference type="OrthoDB" id="62688at2157"/>
<sequence>MVTVEEYLKKAYTTVELPSGFKFKIKTLSSIDVLKVMGDIPSIQEMTNLNKEEVKENVQKLSANKEYTKKIIEVVPELVEKSIIEPKGIKWEQLDGKDKDALMEYILSQFTADKKISSFREKEQ</sequence>